<sequence length="540" mass="57391">MQSLKVLVVLVAALSQVECAPSSILPAAHRFSPPEVVSPFKHQPAAPSPFAFFTNFPGPAPSPSEVALSANTLVVEPVIHTEVVEPVVETVVVEPVIDSIVLEPVVEAEVVESVVDTVVVEPVVDTVIVEPESVAKIISKEPVLPVEFIVPEVFDIQRLPQPLELVVTEAPVEITTVITAAPVEIPTVTTAAPATFQETEHYKAYEQFIKTWLQQASLTLNKPELLTMVSHKKQSIVNPNESPVKPSVSKSVEKSVEKVVEQVTVSESVEPHIAPVEAVSPVIDEVSKKISGPPKKTPATIVSQSSTDAPVVADIDVIAVEPSLTPEPVPSPEFANLPEPLESTIIASEPTPESLVPSLVVAVPSEKQEDTIVSSVNAPKSLNSEAAATPELLTSEPVPEHPSVQERTIFDFDLVAEPSFLQPVVVSQPAIKEFILAAEPQITKSSPTSLTVSPEGTIMVASIPHATSSSSSNDAIISSPFDTAFNSESLIPAQPSPVETSPEPAQSTVIESFSPQGLTYTLKYFPKQGSSFFYSHALGG</sequence>
<dbReference type="EMBL" id="CAXKWB010063171">
    <property type="protein sequence ID" value="CAL4186293.1"/>
    <property type="molecule type" value="Genomic_DNA"/>
</dbReference>
<keyword evidence="1" id="KW-0732">Signal</keyword>
<dbReference type="Proteomes" id="UP001497623">
    <property type="component" value="Unassembled WGS sequence"/>
</dbReference>
<feature type="signal peptide" evidence="1">
    <location>
        <begin position="1"/>
        <end position="19"/>
    </location>
</feature>
<evidence type="ECO:0000313" key="3">
    <source>
        <dbReference type="Proteomes" id="UP001497623"/>
    </source>
</evidence>
<protein>
    <recommendedName>
        <fullName evidence="4">Zonadhesin</fullName>
    </recommendedName>
</protein>
<dbReference type="AlphaFoldDB" id="A0AAV2SIC6"/>
<feature type="chain" id="PRO_5043954539" description="Zonadhesin" evidence="1">
    <location>
        <begin position="20"/>
        <end position="540"/>
    </location>
</feature>
<keyword evidence="3" id="KW-1185">Reference proteome</keyword>
<proteinExistence type="predicted"/>
<evidence type="ECO:0000313" key="2">
    <source>
        <dbReference type="EMBL" id="CAL4186293.1"/>
    </source>
</evidence>
<evidence type="ECO:0008006" key="4">
    <source>
        <dbReference type="Google" id="ProtNLM"/>
    </source>
</evidence>
<name>A0AAV2SIC6_MEGNR</name>
<comment type="caution">
    <text evidence="2">The sequence shown here is derived from an EMBL/GenBank/DDBJ whole genome shotgun (WGS) entry which is preliminary data.</text>
</comment>
<accession>A0AAV2SIC6</accession>
<gene>
    <name evidence="2" type="ORF">MNOR_LOCUS36040</name>
</gene>
<reference evidence="2 3" key="1">
    <citation type="submission" date="2024-05" db="EMBL/GenBank/DDBJ databases">
        <authorList>
            <person name="Wallberg A."/>
        </authorList>
    </citation>
    <scope>NUCLEOTIDE SEQUENCE [LARGE SCALE GENOMIC DNA]</scope>
</reference>
<organism evidence="2 3">
    <name type="scientific">Meganyctiphanes norvegica</name>
    <name type="common">Northern krill</name>
    <name type="synonym">Thysanopoda norvegica</name>
    <dbReference type="NCBI Taxonomy" id="48144"/>
    <lineage>
        <taxon>Eukaryota</taxon>
        <taxon>Metazoa</taxon>
        <taxon>Ecdysozoa</taxon>
        <taxon>Arthropoda</taxon>
        <taxon>Crustacea</taxon>
        <taxon>Multicrustacea</taxon>
        <taxon>Malacostraca</taxon>
        <taxon>Eumalacostraca</taxon>
        <taxon>Eucarida</taxon>
        <taxon>Euphausiacea</taxon>
        <taxon>Euphausiidae</taxon>
        <taxon>Meganyctiphanes</taxon>
    </lineage>
</organism>
<evidence type="ECO:0000256" key="1">
    <source>
        <dbReference type="SAM" id="SignalP"/>
    </source>
</evidence>